<keyword evidence="2" id="KW-1185">Reference proteome</keyword>
<sequence length="54" mass="5883">MFVYKLLTEGTVEERILKLQARKQALAQGIYGRKGKAAPALTAEDLQVLLAPLG</sequence>
<reference evidence="2" key="1">
    <citation type="journal article" date="2024" name="Int. J. Syst. Evol. Microbiol.">
        <title>Methylomarinovum tepidoasis sp. nov., a moderately thermophilic methanotroph of the family Methylothermaceae isolated from a deep-sea hydrothermal field.</title>
        <authorList>
            <person name="Hirayama H."/>
            <person name="Takaki Y."/>
            <person name="Abe M."/>
            <person name="Miyazaki M."/>
            <person name="Uematsu K."/>
            <person name="Matsui Y."/>
            <person name="Takai K."/>
        </authorList>
    </citation>
    <scope>NUCLEOTIDE SEQUENCE [LARGE SCALE GENOMIC DNA]</scope>
    <source>
        <strain evidence="2">IN45</strain>
    </source>
</reference>
<dbReference type="Proteomes" id="UP001321450">
    <property type="component" value="Chromosome"/>
</dbReference>
<dbReference type="InterPro" id="IPR027417">
    <property type="entry name" value="P-loop_NTPase"/>
</dbReference>
<evidence type="ECO:0000313" key="2">
    <source>
        <dbReference type="Proteomes" id="UP001321450"/>
    </source>
</evidence>
<dbReference type="Gene3D" id="3.40.50.300">
    <property type="entry name" value="P-loop containing nucleotide triphosphate hydrolases"/>
    <property type="match status" value="1"/>
</dbReference>
<dbReference type="AlphaFoldDB" id="A0AAU9C806"/>
<dbReference type="KEGG" id="meiy:MIN45_P0944"/>
<dbReference type="RefSeq" id="WP_337250358.1">
    <property type="nucleotide sequence ID" value="NZ_AP024718.1"/>
</dbReference>
<name>A0AAU9C806_9GAMM</name>
<evidence type="ECO:0000313" key="1">
    <source>
        <dbReference type="EMBL" id="BCX88575.1"/>
    </source>
</evidence>
<protein>
    <submittedName>
        <fullName evidence="1">Uncharacterized protein</fullName>
    </submittedName>
</protein>
<gene>
    <name evidence="1" type="ORF">MIN45_P0944</name>
</gene>
<organism evidence="1 2">
    <name type="scientific">Methylomarinovum tepidoasis</name>
    <dbReference type="NCBI Taxonomy" id="2840183"/>
    <lineage>
        <taxon>Bacteria</taxon>
        <taxon>Pseudomonadati</taxon>
        <taxon>Pseudomonadota</taxon>
        <taxon>Gammaproteobacteria</taxon>
        <taxon>Methylococcales</taxon>
        <taxon>Methylothermaceae</taxon>
        <taxon>Methylomarinovum</taxon>
    </lineage>
</organism>
<proteinExistence type="predicted"/>
<dbReference type="EMBL" id="AP024718">
    <property type="protein sequence ID" value="BCX88575.1"/>
    <property type="molecule type" value="Genomic_DNA"/>
</dbReference>
<accession>A0AAU9C806</accession>